<dbReference type="InterPro" id="IPR004841">
    <property type="entry name" value="AA-permease/SLC12A_dom"/>
</dbReference>
<comment type="subcellular location">
    <subcellularLocation>
        <location evidence="1">Membrane</location>
        <topology evidence="1">Multi-pass membrane protein</topology>
    </subcellularLocation>
</comment>
<evidence type="ECO:0000256" key="2">
    <source>
        <dbReference type="ARBA" id="ARBA00022692"/>
    </source>
</evidence>
<comment type="caution">
    <text evidence="8">The sequence shown here is derived from an EMBL/GenBank/DDBJ whole genome shotgun (WGS) entry which is preliminary data.</text>
</comment>
<feature type="region of interest" description="Disordered" evidence="5">
    <location>
        <begin position="1"/>
        <end position="20"/>
    </location>
</feature>
<dbReference type="InterPro" id="IPR050524">
    <property type="entry name" value="APC_YAT"/>
</dbReference>
<feature type="transmembrane region" description="Helical" evidence="6">
    <location>
        <begin position="162"/>
        <end position="181"/>
    </location>
</feature>
<feature type="transmembrane region" description="Helical" evidence="6">
    <location>
        <begin position="240"/>
        <end position="260"/>
    </location>
</feature>
<keyword evidence="4 6" id="KW-0472">Membrane</keyword>
<dbReference type="GO" id="GO:0015171">
    <property type="term" value="F:amino acid transmembrane transporter activity"/>
    <property type="evidence" value="ECO:0007669"/>
    <property type="project" value="TreeGrafter"/>
</dbReference>
<evidence type="ECO:0000256" key="6">
    <source>
        <dbReference type="SAM" id="Phobius"/>
    </source>
</evidence>
<feature type="transmembrane region" description="Helical" evidence="6">
    <location>
        <begin position="193"/>
        <end position="210"/>
    </location>
</feature>
<sequence>MFSFGHDKEKNGSEPSALTAGDRNDIEEAYVSDNADQLQRHLGNRQIQLIAIGGSIGTALFVSIGGGLYRGGAANLLIAYTIQSCILAMVNNCIAEMSTAYPVSGGFIRLAGKWVDDALGFMVGWNFFFYEALLIPFEISAFTLVCSFWSDEVTKPGPTAGIVLGVIICYAAINMFAVGAYGEAEFWLSGGKVILIFSLFFFTFITMVGGNPQHDAYGFRNWEHGGAFREYIGTGDLGRFQGFLAALSSAVFTVVGPEYISMVAAEAKRPRVYIKAAFKMVYIRFGIFFIGGALAVGIVCSSRDPELANVVLGGSTGSAAASPYVIAMQNMGINGFPHLVNALMLTSIFSAGNTYTYCAIRNLYGLSLEGRAPKFLRKCTRKGVPIYCFFVVMIFPMLSFLACSNSSSVVITWFSNLVTGGGKDYIQIRLWLRYTDAETGLIDFFVMCVTYIFFYRACQKQGLDRSKLPYTGWFQPYCAYVAAVWLFLVTCIYGYTCYLPWSVSNFFSQYSMQLFIPPLFVIWKLVKKTKMVRPEEADLVWERPNVDAYEATIIDPPVGFWTEMLQLVGLRRNKGGNDKRRRSSVIVPTQAATTDYDHRGESLDHGKA</sequence>
<gene>
    <name evidence="8" type="ORF">H2204_009996</name>
</gene>
<dbReference type="Proteomes" id="UP001172681">
    <property type="component" value="Unassembled WGS sequence"/>
</dbReference>
<feature type="transmembrane region" description="Helical" evidence="6">
    <location>
        <begin position="127"/>
        <end position="150"/>
    </location>
</feature>
<keyword evidence="2 6" id="KW-0812">Transmembrane</keyword>
<feature type="transmembrane region" description="Helical" evidence="6">
    <location>
        <begin position="479"/>
        <end position="501"/>
    </location>
</feature>
<feature type="compositionally biased region" description="Basic and acidic residues" evidence="5">
    <location>
        <begin position="1"/>
        <end position="12"/>
    </location>
</feature>
<feature type="domain" description="Amino acid permease/ SLC12A" evidence="7">
    <location>
        <begin position="47"/>
        <end position="530"/>
    </location>
</feature>
<evidence type="ECO:0000313" key="8">
    <source>
        <dbReference type="EMBL" id="KAJ9626726.1"/>
    </source>
</evidence>
<feature type="transmembrane region" description="Helical" evidence="6">
    <location>
        <begin position="384"/>
        <end position="402"/>
    </location>
</feature>
<name>A0AA39CUM2_9EURO</name>
<feature type="transmembrane region" description="Helical" evidence="6">
    <location>
        <begin position="440"/>
        <end position="458"/>
    </location>
</feature>
<evidence type="ECO:0000256" key="3">
    <source>
        <dbReference type="ARBA" id="ARBA00022989"/>
    </source>
</evidence>
<dbReference type="Pfam" id="PF00324">
    <property type="entry name" value="AA_permease"/>
    <property type="match status" value="1"/>
</dbReference>
<accession>A0AA39CUM2</accession>
<evidence type="ECO:0000256" key="1">
    <source>
        <dbReference type="ARBA" id="ARBA00004141"/>
    </source>
</evidence>
<feature type="transmembrane region" description="Helical" evidence="6">
    <location>
        <begin position="281"/>
        <end position="299"/>
    </location>
</feature>
<feature type="transmembrane region" description="Helical" evidence="6">
    <location>
        <begin position="507"/>
        <end position="526"/>
    </location>
</feature>
<dbReference type="GO" id="GO:0016020">
    <property type="term" value="C:membrane"/>
    <property type="evidence" value="ECO:0007669"/>
    <property type="project" value="UniProtKB-SubCell"/>
</dbReference>
<dbReference type="EMBL" id="JAPDRN010000081">
    <property type="protein sequence ID" value="KAJ9626726.1"/>
    <property type="molecule type" value="Genomic_DNA"/>
</dbReference>
<keyword evidence="9" id="KW-1185">Reference proteome</keyword>
<dbReference type="PANTHER" id="PTHR43341">
    <property type="entry name" value="AMINO ACID PERMEASE"/>
    <property type="match status" value="1"/>
</dbReference>
<dbReference type="PANTHER" id="PTHR43341:SF6">
    <property type="entry name" value="AMINO ACID TRANSPORTER (EUROFUNG)"/>
    <property type="match status" value="1"/>
</dbReference>
<evidence type="ECO:0000313" key="9">
    <source>
        <dbReference type="Proteomes" id="UP001172681"/>
    </source>
</evidence>
<dbReference type="Gene3D" id="1.20.1740.10">
    <property type="entry name" value="Amino acid/polyamine transporter I"/>
    <property type="match status" value="1"/>
</dbReference>
<dbReference type="PIRSF" id="PIRSF006060">
    <property type="entry name" value="AA_transporter"/>
    <property type="match status" value="1"/>
</dbReference>
<evidence type="ECO:0000256" key="5">
    <source>
        <dbReference type="SAM" id="MobiDB-lite"/>
    </source>
</evidence>
<reference evidence="8" key="1">
    <citation type="submission" date="2022-10" db="EMBL/GenBank/DDBJ databases">
        <title>Culturing micro-colonial fungi from biological soil crusts in the Mojave desert and describing Neophaeococcomyces mojavensis, and introducing the new genera and species Taxawa tesnikishii.</title>
        <authorList>
            <person name="Kurbessoian T."/>
            <person name="Stajich J.E."/>
        </authorList>
    </citation>
    <scope>NUCLEOTIDE SEQUENCE</scope>
    <source>
        <strain evidence="8">TK_35</strain>
    </source>
</reference>
<proteinExistence type="predicted"/>
<feature type="transmembrane region" description="Helical" evidence="6">
    <location>
        <begin position="339"/>
        <end position="364"/>
    </location>
</feature>
<evidence type="ECO:0000259" key="7">
    <source>
        <dbReference type="Pfam" id="PF00324"/>
    </source>
</evidence>
<feature type="transmembrane region" description="Helical" evidence="6">
    <location>
        <begin position="49"/>
        <end position="69"/>
    </location>
</feature>
<evidence type="ECO:0000256" key="4">
    <source>
        <dbReference type="ARBA" id="ARBA00023136"/>
    </source>
</evidence>
<keyword evidence="3 6" id="KW-1133">Transmembrane helix</keyword>
<dbReference type="AlphaFoldDB" id="A0AA39CUM2"/>
<feature type="transmembrane region" description="Helical" evidence="6">
    <location>
        <begin position="75"/>
        <end position="94"/>
    </location>
</feature>
<protein>
    <recommendedName>
        <fullName evidence="7">Amino acid permease/ SLC12A domain-containing protein</fullName>
    </recommendedName>
</protein>
<organism evidence="8 9">
    <name type="scientific">Knufia peltigerae</name>
    <dbReference type="NCBI Taxonomy" id="1002370"/>
    <lineage>
        <taxon>Eukaryota</taxon>
        <taxon>Fungi</taxon>
        <taxon>Dikarya</taxon>
        <taxon>Ascomycota</taxon>
        <taxon>Pezizomycotina</taxon>
        <taxon>Eurotiomycetes</taxon>
        <taxon>Chaetothyriomycetidae</taxon>
        <taxon>Chaetothyriales</taxon>
        <taxon>Trichomeriaceae</taxon>
        <taxon>Knufia</taxon>
    </lineage>
</organism>